<dbReference type="PANTHER" id="PTHR43792:SF1">
    <property type="entry name" value="N-ACETYLTRANSFERASE DOMAIN-CONTAINING PROTEIN"/>
    <property type="match status" value="1"/>
</dbReference>
<dbReference type="PANTHER" id="PTHR43792">
    <property type="entry name" value="GNAT FAMILY, PUTATIVE (AFU_ORTHOLOGUE AFUA_3G00765)-RELATED-RELATED"/>
    <property type="match status" value="1"/>
</dbReference>
<keyword evidence="2" id="KW-0808">Transferase</keyword>
<dbReference type="Gene3D" id="3.40.630.30">
    <property type="match status" value="1"/>
</dbReference>
<accession>A0A6L7G3I7</accession>
<evidence type="ECO:0000313" key="3">
    <source>
        <dbReference type="Proteomes" id="UP000477911"/>
    </source>
</evidence>
<keyword evidence="3" id="KW-1185">Reference proteome</keyword>
<dbReference type="Proteomes" id="UP000477911">
    <property type="component" value="Unassembled WGS sequence"/>
</dbReference>
<dbReference type="EMBL" id="WUMU01000012">
    <property type="protein sequence ID" value="MXN18459.1"/>
    <property type="molecule type" value="Genomic_DNA"/>
</dbReference>
<reference evidence="2 3" key="1">
    <citation type="submission" date="2019-12" db="EMBL/GenBank/DDBJ databases">
        <authorList>
            <person name="Li M."/>
        </authorList>
    </citation>
    <scope>NUCLEOTIDE SEQUENCE [LARGE SCALE GENOMIC DNA]</scope>
    <source>
        <strain evidence="2 3">GBMRC 2024</strain>
    </source>
</reference>
<proteinExistence type="predicted"/>
<dbReference type="AlphaFoldDB" id="A0A6L7G3I7"/>
<dbReference type="SUPFAM" id="SSF55729">
    <property type="entry name" value="Acyl-CoA N-acyltransferases (Nat)"/>
    <property type="match status" value="1"/>
</dbReference>
<name>A0A6L7G3I7_9RHOB</name>
<gene>
    <name evidence="2" type="ORF">GR170_11485</name>
</gene>
<dbReference type="InterPro" id="IPR016181">
    <property type="entry name" value="Acyl_CoA_acyltransferase"/>
</dbReference>
<feature type="domain" description="N-acetyltransferase" evidence="1">
    <location>
        <begin position="21"/>
        <end position="151"/>
    </location>
</feature>
<dbReference type="Pfam" id="PF13302">
    <property type="entry name" value="Acetyltransf_3"/>
    <property type="match status" value="1"/>
</dbReference>
<dbReference type="GO" id="GO:0016747">
    <property type="term" value="F:acyltransferase activity, transferring groups other than amino-acyl groups"/>
    <property type="evidence" value="ECO:0007669"/>
    <property type="project" value="InterPro"/>
</dbReference>
<dbReference type="InterPro" id="IPR051531">
    <property type="entry name" value="N-acetyltransferase"/>
</dbReference>
<sequence length="184" mass="20246">MIEAASAFPVLESDRLRLICPAAPDFDASAAYLGKDGPGFIDQHPDPEAAWWSIATILGHWHLRGYGHFAVTEKATGTQLGLVGPWFPRGWPEPELSWQLLEGAEGKGYASEAARCVLDWLFQDKGWASCISLVDPGNDRSVAMVERLGARAEGTFSHHLTGELRIWRHLPRTAAGRRLMEGLT</sequence>
<dbReference type="InterPro" id="IPR000182">
    <property type="entry name" value="GNAT_dom"/>
</dbReference>
<protein>
    <submittedName>
        <fullName evidence="2">GNAT family N-acetyltransferase</fullName>
    </submittedName>
</protein>
<comment type="caution">
    <text evidence="2">The sequence shown here is derived from an EMBL/GenBank/DDBJ whole genome shotgun (WGS) entry which is preliminary data.</text>
</comment>
<evidence type="ECO:0000313" key="2">
    <source>
        <dbReference type="EMBL" id="MXN18459.1"/>
    </source>
</evidence>
<dbReference type="RefSeq" id="WP_160894587.1">
    <property type="nucleotide sequence ID" value="NZ_WUMU01000012.1"/>
</dbReference>
<organism evidence="2 3">
    <name type="scientific">Pseudooceanicola albus</name>
    <dbReference type="NCBI Taxonomy" id="2692189"/>
    <lineage>
        <taxon>Bacteria</taxon>
        <taxon>Pseudomonadati</taxon>
        <taxon>Pseudomonadota</taxon>
        <taxon>Alphaproteobacteria</taxon>
        <taxon>Rhodobacterales</taxon>
        <taxon>Paracoccaceae</taxon>
        <taxon>Pseudooceanicola</taxon>
    </lineage>
</organism>
<evidence type="ECO:0000259" key="1">
    <source>
        <dbReference type="Pfam" id="PF13302"/>
    </source>
</evidence>